<reference evidence="1" key="1">
    <citation type="submission" date="2022-07" db="EMBL/GenBank/DDBJ databases">
        <authorList>
            <person name="Macas J."/>
            <person name="Novak P."/>
            <person name="Neumann P."/>
        </authorList>
    </citation>
    <scope>NUCLEOTIDE SEQUENCE</scope>
</reference>
<keyword evidence="2" id="KW-1185">Reference proteome</keyword>
<dbReference type="Proteomes" id="UP001152484">
    <property type="component" value="Unassembled WGS sequence"/>
</dbReference>
<proteinExistence type="predicted"/>
<protein>
    <submittedName>
        <fullName evidence="1">Uncharacterized protein</fullName>
    </submittedName>
</protein>
<name>A0A9P0YXM4_CUSEU</name>
<accession>A0A9P0YXM4</accession>
<comment type="caution">
    <text evidence="1">The sequence shown here is derived from an EMBL/GenBank/DDBJ whole genome shotgun (WGS) entry which is preliminary data.</text>
</comment>
<gene>
    <name evidence="1" type="ORF">CEURO_LOCUS7043</name>
</gene>
<dbReference type="AlphaFoldDB" id="A0A9P0YXM4"/>
<evidence type="ECO:0000313" key="2">
    <source>
        <dbReference type="Proteomes" id="UP001152484"/>
    </source>
</evidence>
<organism evidence="1 2">
    <name type="scientific">Cuscuta europaea</name>
    <name type="common">European dodder</name>
    <dbReference type="NCBI Taxonomy" id="41803"/>
    <lineage>
        <taxon>Eukaryota</taxon>
        <taxon>Viridiplantae</taxon>
        <taxon>Streptophyta</taxon>
        <taxon>Embryophyta</taxon>
        <taxon>Tracheophyta</taxon>
        <taxon>Spermatophyta</taxon>
        <taxon>Magnoliopsida</taxon>
        <taxon>eudicotyledons</taxon>
        <taxon>Gunneridae</taxon>
        <taxon>Pentapetalae</taxon>
        <taxon>asterids</taxon>
        <taxon>lamiids</taxon>
        <taxon>Solanales</taxon>
        <taxon>Convolvulaceae</taxon>
        <taxon>Cuscuteae</taxon>
        <taxon>Cuscuta</taxon>
        <taxon>Cuscuta subgen. Cuscuta</taxon>
    </lineage>
</organism>
<evidence type="ECO:0000313" key="1">
    <source>
        <dbReference type="EMBL" id="CAH9079068.1"/>
    </source>
</evidence>
<dbReference type="EMBL" id="CAMAPE010000010">
    <property type="protein sequence ID" value="CAH9079068.1"/>
    <property type="molecule type" value="Genomic_DNA"/>
</dbReference>
<sequence length="99" mass="10996">MSSQDSHGLYSSLQGMGYDRESYSGSDVGGMYASGYGGDYMPHGSDVGFYFIYPFQACYFSHPKKSCLCNVQPFIVSSIQFDSYTSSVWSTLNSLSKWI</sequence>